<evidence type="ECO:0000313" key="1">
    <source>
        <dbReference type="EMBL" id="MDY0872267.1"/>
    </source>
</evidence>
<dbReference type="Proteomes" id="UP001271769">
    <property type="component" value="Unassembled WGS sequence"/>
</dbReference>
<gene>
    <name evidence="1" type="ORF">SMD31_10045</name>
</gene>
<protein>
    <submittedName>
        <fullName evidence="1">HEPN domain-containing protein</fullName>
    </submittedName>
</protein>
<organism evidence="1 2">
    <name type="scientific">Dongia rigui</name>
    <dbReference type="NCBI Taxonomy" id="940149"/>
    <lineage>
        <taxon>Bacteria</taxon>
        <taxon>Pseudomonadati</taxon>
        <taxon>Pseudomonadota</taxon>
        <taxon>Alphaproteobacteria</taxon>
        <taxon>Rhodospirillales</taxon>
        <taxon>Dongiaceae</taxon>
        <taxon>Dongia</taxon>
    </lineage>
</organism>
<dbReference type="EMBL" id="JAXCLX010000001">
    <property type="protein sequence ID" value="MDY0872267.1"/>
    <property type="molecule type" value="Genomic_DNA"/>
</dbReference>
<name>A0ABU5DY64_9PROT</name>
<keyword evidence="2" id="KW-1185">Reference proteome</keyword>
<accession>A0ABU5DY64</accession>
<proteinExistence type="predicted"/>
<comment type="caution">
    <text evidence="1">The sequence shown here is derived from an EMBL/GenBank/DDBJ whole genome shotgun (WGS) entry which is preliminary data.</text>
</comment>
<sequence>MFDEAQGCWIWARGITRQVQSDWLTKYLFGFGYFDGDEEILRRVLSVREMLGTRTAPLIFWTLVWGASVRKEIQVAEGIALFPFEETKFASPNDSERWRLPNLQPVLGAYTSNVSEQPALVIAQKALTFPFLTKDRIDQELAFYDVVRRNDIVCKGIVVFGTGGPIVDISWAEYESLNLESFMYDIKRAWRMPEIVPSKVSILEISENHFSTAMASLLIKKDQWQNKLLKSMERFEVSVSRRNIGDQAVDLCIAFEQLMGTETGPKSGPVSLRCAGLMGGTAKQRLRVRDIIEALYKLRNKVVHGGELPQSVKTRTQGAISAQIVVQAAIVIFREVCRKMLDFDFSPDWYRIELQQ</sequence>
<evidence type="ECO:0000313" key="2">
    <source>
        <dbReference type="Proteomes" id="UP001271769"/>
    </source>
</evidence>
<reference evidence="1 2" key="1">
    <citation type="journal article" date="2013" name="Antonie Van Leeuwenhoek">
        <title>Dongia rigui sp. nov., isolated from freshwater of a large wetland in Korea.</title>
        <authorList>
            <person name="Baik K.S."/>
            <person name="Hwang Y.M."/>
            <person name="Choi J.S."/>
            <person name="Kwon J."/>
            <person name="Seong C.N."/>
        </authorList>
    </citation>
    <scope>NUCLEOTIDE SEQUENCE [LARGE SCALE GENOMIC DNA]</scope>
    <source>
        <strain evidence="1 2">04SU4-P</strain>
    </source>
</reference>
<dbReference type="RefSeq" id="WP_320500687.1">
    <property type="nucleotide sequence ID" value="NZ_JAXCLX010000001.1"/>
</dbReference>